<reference evidence="7" key="1">
    <citation type="submission" date="2018-06" db="EMBL/GenBank/DDBJ databases">
        <authorList>
            <person name="Zhirakovskaya E."/>
        </authorList>
    </citation>
    <scope>NUCLEOTIDE SEQUENCE</scope>
</reference>
<dbReference type="PANTHER" id="PTHR43104:SF2">
    <property type="entry name" value="L-2-HYDROXYGLUTARATE DEHYDROGENASE, MITOCHONDRIAL"/>
    <property type="match status" value="1"/>
</dbReference>
<evidence type="ECO:0000256" key="5">
    <source>
        <dbReference type="ARBA" id="ARBA00037941"/>
    </source>
</evidence>
<evidence type="ECO:0000256" key="3">
    <source>
        <dbReference type="ARBA" id="ARBA00022827"/>
    </source>
</evidence>
<evidence type="ECO:0000256" key="4">
    <source>
        <dbReference type="ARBA" id="ARBA00023002"/>
    </source>
</evidence>
<dbReference type="Gene3D" id="3.50.50.60">
    <property type="entry name" value="FAD/NAD(P)-binding domain"/>
    <property type="match status" value="1"/>
</dbReference>
<evidence type="ECO:0000313" key="7">
    <source>
        <dbReference type="EMBL" id="VAW22704.1"/>
    </source>
</evidence>
<protein>
    <submittedName>
        <fullName evidence="7">L-2-hydroxyglutarate oxidase</fullName>
        <ecNumber evidence="7">1.1.3.15</ecNumber>
    </submittedName>
</protein>
<gene>
    <name evidence="7" type="ORF">MNBD_BACTEROID04-1276</name>
</gene>
<dbReference type="InterPro" id="IPR006076">
    <property type="entry name" value="FAD-dep_OxRdtase"/>
</dbReference>
<dbReference type="SUPFAM" id="SSF51905">
    <property type="entry name" value="FAD/NAD(P)-binding domain"/>
    <property type="match status" value="1"/>
</dbReference>
<feature type="non-terminal residue" evidence="7">
    <location>
        <position position="61"/>
    </location>
</feature>
<dbReference type="AlphaFoldDB" id="A0A3B0URD9"/>
<keyword evidence="4 7" id="KW-0560">Oxidoreductase</keyword>
<evidence type="ECO:0000256" key="1">
    <source>
        <dbReference type="ARBA" id="ARBA00001974"/>
    </source>
</evidence>
<name>A0A3B0URD9_9ZZZZ</name>
<evidence type="ECO:0000259" key="6">
    <source>
        <dbReference type="Pfam" id="PF01266"/>
    </source>
</evidence>
<dbReference type="PANTHER" id="PTHR43104">
    <property type="entry name" value="L-2-HYDROXYGLUTARATE DEHYDROGENASE, MITOCHONDRIAL"/>
    <property type="match status" value="1"/>
</dbReference>
<dbReference type="GO" id="GO:0047545">
    <property type="term" value="F:(S)-2-hydroxyglutarate dehydrogenase activity"/>
    <property type="evidence" value="ECO:0007669"/>
    <property type="project" value="TreeGrafter"/>
</dbReference>
<sequence>MLNKKYDFIIVGAGIIGLATAYKLQLKFPKKSIAILEKEAEVAMHQTGRNSGVIHSGIYYK</sequence>
<dbReference type="EC" id="1.1.3.15" evidence="7"/>
<organism evidence="7">
    <name type="scientific">hydrothermal vent metagenome</name>
    <dbReference type="NCBI Taxonomy" id="652676"/>
    <lineage>
        <taxon>unclassified sequences</taxon>
        <taxon>metagenomes</taxon>
        <taxon>ecological metagenomes</taxon>
    </lineage>
</organism>
<dbReference type="Pfam" id="PF01266">
    <property type="entry name" value="DAO"/>
    <property type="match status" value="1"/>
</dbReference>
<keyword evidence="3" id="KW-0274">FAD</keyword>
<accession>A0A3B0URD9</accession>
<proteinExistence type="inferred from homology"/>
<dbReference type="EMBL" id="UOER01000153">
    <property type="protein sequence ID" value="VAW22704.1"/>
    <property type="molecule type" value="Genomic_DNA"/>
</dbReference>
<comment type="cofactor">
    <cofactor evidence="1">
        <name>FAD</name>
        <dbReference type="ChEBI" id="CHEBI:57692"/>
    </cofactor>
</comment>
<feature type="domain" description="FAD dependent oxidoreductase" evidence="6">
    <location>
        <begin position="7"/>
        <end position="60"/>
    </location>
</feature>
<dbReference type="GO" id="GO:0003973">
    <property type="term" value="F:(S)-2-hydroxy-acid oxidase activity"/>
    <property type="evidence" value="ECO:0007669"/>
    <property type="project" value="UniProtKB-EC"/>
</dbReference>
<dbReference type="InterPro" id="IPR036188">
    <property type="entry name" value="FAD/NAD-bd_sf"/>
</dbReference>
<comment type="similarity">
    <text evidence="5">Belongs to the L2HGDH family.</text>
</comment>
<evidence type="ECO:0000256" key="2">
    <source>
        <dbReference type="ARBA" id="ARBA00022630"/>
    </source>
</evidence>
<keyword evidence="2" id="KW-0285">Flavoprotein</keyword>